<reference evidence="2" key="2">
    <citation type="submission" date="2017-02" db="EMBL/GenBank/DDBJ databases">
        <title>Sunflower complete genome.</title>
        <authorList>
            <person name="Langlade N."/>
            <person name="Munos S."/>
        </authorList>
    </citation>
    <scope>NUCLEOTIDE SEQUENCE [LARGE SCALE GENOMIC DNA]</scope>
    <source>
        <tissue evidence="2">Leaves</tissue>
    </source>
</reference>
<dbReference type="Proteomes" id="UP000215914">
    <property type="component" value="Chromosome 5"/>
</dbReference>
<reference evidence="1" key="3">
    <citation type="submission" date="2020-06" db="EMBL/GenBank/DDBJ databases">
        <title>Helianthus annuus Genome sequencing and assembly Release 2.</title>
        <authorList>
            <person name="Gouzy J."/>
            <person name="Langlade N."/>
            <person name="Munos S."/>
        </authorList>
    </citation>
    <scope>NUCLEOTIDE SEQUENCE</scope>
    <source>
        <tissue evidence="1">Leaves</tissue>
    </source>
</reference>
<dbReference type="AlphaFoldDB" id="A0A251UPW2"/>
<dbReference type="EMBL" id="MNCJ02000320">
    <property type="protein sequence ID" value="KAF5805931.1"/>
    <property type="molecule type" value="Genomic_DNA"/>
</dbReference>
<dbReference type="InParanoid" id="A0A251UPW2"/>
<organism evidence="2 3">
    <name type="scientific">Helianthus annuus</name>
    <name type="common">Common sunflower</name>
    <dbReference type="NCBI Taxonomy" id="4232"/>
    <lineage>
        <taxon>Eukaryota</taxon>
        <taxon>Viridiplantae</taxon>
        <taxon>Streptophyta</taxon>
        <taxon>Embryophyta</taxon>
        <taxon>Tracheophyta</taxon>
        <taxon>Spermatophyta</taxon>
        <taxon>Magnoliopsida</taxon>
        <taxon>eudicotyledons</taxon>
        <taxon>Gunneridae</taxon>
        <taxon>Pentapetalae</taxon>
        <taxon>asterids</taxon>
        <taxon>campanulids</taxon>
        <taxon>Asterales</taxon>
        <taxon>Asteraceae</taxon>
        <taxon>Asteroideae</taxon>
        <taxon>Heliantheae alliance</taxon>
        <taxon>Heliantheae</taxon>
        <taxon>Helianthus</taxon>
    </lineage>
</organism>
<name>A0A251UPW2_HELAN</name>
<reference evidence="1 3" key="1">
    <citation type="journal article" date="2017" name="Nature">
        <title>The sunflower genome provides insights into oil metabolism, flowering and Asterid evolution.</title>
        <authorList>
            <person name="Badouin H."/>
            <person name="Gouzy J."/>
            <person name="Grassa C.J."/>
            <person name="Murat F."/>
            <person name="Staton S.E."/>
            <person name="Cottret L."/>
            <person name="Lelandais-Briere C."/>
            <person name="Owens G.L."/>
            <person name="Carrere S."/>
            <person name="Mayjonade B."/>
            <person name="Legrand L."/>
            <person name="Gill N."/>
            <person name="Kane N.C."/>
            <person name="Bowers J.E."/>
            <person name="Hubner S."/>
            <person name="Bellec A."/>
            <person name="Berard A."/>
            <person name="Berges H."/>
            <person name="Blanchet N."/>
            <person name="Boniface M.C."/>
            <person name="Brunel D."/>
            <person name="Catrice O."/>
            <person name="Chaidir N."/>
            <person name="Claudel C."/>
            <person name="Donnadieu C."/>
            <person name="Faraut T."/>
            <person name="Fievet G."/>
            <person name="Helmstetter N."/>
            <person name="King M."/>
            <person name="Knapp S.J."/>
            <person name="Lai Z."/>
            <person name="Le Paslier M.C."/>
            <person name="Lippi Y."/>
            <person name="Lorenzon L."/>
            <person name="Mandel J.R."/>
            <person name="Marage G."/>
            <person name="Marchand G."/>
            <person name="Marquand E."/>
            <person name="Bret-Mestries E."/>
            <person name="Morien E."/>
            <person name="Nambeesan S."/>
            <person name="Nguyen T."/>
            <person name="Pegot-Espagnet P."/>
            <person name="Pouilly N."/>
            <person name="Raftis F."/>
            <person name="Sallet E."/>
            <person name="Schiex T."/>
            <person name="Thomas J."/>
            <person name="Vandecasteele C."/>
            <person name="Vares D."/>
            <person name="Vear F."/>
            <person name="Vautrin S."/>
            <person name="Crespi M."/>
            <person name="Mangin B."/>
            <person name="Burke J.M."/>
            <person name="Salse J."/>
            <person name="Munos S."/>
            <person name="Vincourt P."/>
            <person name="Rieseberg L.H."/>
            <person name="Langlade N.B."/>
        </authorList>
    </citation>
    <scope>NUCLEOTIDE SEQUENCE [LARGE SCALE GENOMIC DNA]</scope>
    <source>
        <strain evidence="3">cv. SF193</strain>
        <tissue evidence="1">Leaves</tissue>
    </source>
</reference>
<keyword evidence="3" id="KW-1185">Reference proteome</keyword>
<evidence type="ECO:0000313" key="3">
    <source>
        <dbReference type="Proteomes" id="UP000215914"/>
    </source>
</evidence>
<dbReference type="OMA" id="NACINTH"/>
<gene>
    <name evidence="2" type="ORF">HannXRQ_Chr05g0147671</name>
    <name evidence="1" type="ORF">HanXRQr2_Chr05g0215241</name>
</gene>
<dbReference type="EMBL" id="CM007894">
    <property type="protein sequence ID" value="OTG25440.1"/>
    <property type="molecule type" value="Genomic_DNA"/>
</dbReference>
<evidence type="ECO:0000313" key="2">
    <source>
        <dbReference type="EMBL" id="OTG25440.1"/>
    </source>
</evidence>
<protein>
    <submittedName>
        <fullName evidence="2">Uncharacterized protein</fullName>
    </submittedName>
</protein>
<sequence>MRNNACINTHSHKMKSNGFTLIFIVLFSLVLISSSGRIHHVMAIRSPNGPNQKPKGEAKVEEEKVAHTDSTWGGCYGCWPHHNNRRL</sequence>
<proteinExistence type="predicted"/>
<accession>A0A251UPW2</accession>
<dbReference type="Gramene" id="mRNA:HanXRQr2_Chr05g0215241">
    <property type="protein sequence ID" value="mRNA:HanXRQr2_Chr05g0215241"/>
    <property type="gene ID" value="HanXRQr2_Chr05g0215241"/>
</dbReference>
<evidence type="ECO:0000313" key="1">
    <source>
        <dbReference type="EMBL" id="KAF5805931.1"/>
    </source>
</evidence>